<dbReference type="EMBL" id="JAGGKQ010000016">
    <property type="protein sequence ID" value="MBP1923165.1"/>
    <property type="molecule type" value="Genomic_DNA"/>
</dbReference>
<keyword evidence="3" id="KW-1185">Reference proteome</keyword>
<evidence type="ECO:0000256" key="1">
    <source>
        <dbReference type="SAM" id="MobiDB-lite"/>
    </source>
</evidence>
<name>A0A8T4GJH8_9EURY</name>
<sequence>MACLRAVAIGDREAAREGVGPAQQRRSDEAGEA</sequence>
<gene>
    <name evidence="2" type="ORF">J2751_002203</name>
</gene>
<comment type="caution">
    <text evidence="2">The sequence shown here is derived from an EMBL/GenBank/DDBJ whole genome shotgun (WGS) entry which is preliminary data.</text>
</comment>
<accession>A0A8T4GJH8</accession>
<evidence type="ECO:0000313" key="2">
    <source>
        <dbReference type="EMBL" id="MBP1923165.1"/>
    </source>
</evidence>
<reference evidence="2" key="1">
    <citation type="submission" date="2021-03" db="EMBL/GenBank/DDBJ databases">
        <title>Genomic Encyclopedia of Type Strains, Phase IV (KMG-IV): sequencing the most valuable type-strain genomes for metagenomic binning, comparative biology and taxonomic classification.</title>
        <authorList>
            <person name="Goeker M."/>
        </authorList>
    </citation>
    <scope>NUCLEOTIDE SEQUENCE</scope>
    <source>
        <strain evidence="2">DSM 23564</strain>
    </source>
</reference>
<dbReference type="AlphaFoldDB" id="A0A8T4GJH8"/>
<protein>
    <submittedName>
        <fullName evidence="2">Uncharacterized protein</fullName>
    </submittedName>
</protein>
<organism evidence="2 3">
    <name type="scientific">Halorubrum alkaliphilum</name>
    <dbReference type="NCBI Taxonomy" id="261290"/>
    <lineage>
        <taxon>Archaea</taxon>
        <taxon>Methanobacteriati</taxon>
        <taxon>Methanobacteriota</taxon>
        <taxon>Stenosarchaea group</taxon>
        <taxon>Halobacteria</taxon>
        <taxon>Halobacteriales</taxon>
        <taxon>Haloferacaceae</taxon>
        <taxon>Halorubrum</taxon>
    </lineage>
</organism>
<proteinExistence type="predicted"/>
<dbReference type="Proteomes" id="UP000823588">
    <property type="component" value="Unassembled WGS sequence"/>
</dbReference>
<evidence type="ECO:0000313" key="3">
    <source>
        <dbReference type="Proteomes" id="UP000823588"/>
    </source>
</evidence>
<feature type="region of interest" description="Disordered" evidence="1">
    <location>
        <begin position="13"/>
        <end position="33"/>
    </location>
</feature>